<dbReference type="GO" id="GO:0016740">
    <property type="term" value="F:transferase activity"/>
    <property type="evidence" value="ECO:0007669"/>
    <property type="project" value="UniProtKB-KW"/>
</dbReference>
<sequence>MNPSHTTTHDIIIIGAGSVGLPAAFYASKAGYHVLVIDQEASVGQQSNKKAIGGIRATHSDPAKIRLCQRSLEIFSTWQSVYGDSIEWAQGGYCFVAYRSEEENTLKQLLEKQKQYQLNIDWLPARELLEVVPDLNPAGLHGGTYSPKDGSASPLKMAAAFYDHSARQGVQFRFSERVLEITQVSGRVTGVRTDKGNYAAPIVINAAGAQARQIAALVGEDLPIFPDSHEAAVTEPVAPFLKPMIVDIRPMPGSSNFYFYQHVTGQLLFCLTPSPQIWGTDSRETSSFLPQVASRMIQVMPRLKHIRVRRTWRGLYPMTPDGFPIVGWSRNTEGFLHLAGMCGQGFMLGPALGELTTRILTQQLSPDDQETLSYMEPIRAFTSQEVLQ</sequence>
<dbReference type="Pfam" id="PF01266">
    <property type="entry name" value="DAO"/>
    <property type="match status" value="1"/>
</dbReference>
<dbReference type="GO" id="GO:0016491">
    <property type="term" value="F:oxidoreductase activity"/>
    <property type="evidence" value="ECO:0007669"/>
    <property type="project" value="UniProtKB-KW"/>
</dbReference>
<dbReference type="SUPFAM" id="SSF51905">
    <property type="entry name" value="FAD/NAD(P)-binding domain"/>
    <property type="match status" value="1"/>
</dbReference>
<reference evidence="3 4" key="1">
    <citation type="submission" date="2015-07" db="EMBL/GenBank/DDBJ databases">
        <title>Genome sequence of Ornatilinea apprima DSM 23815.</title>
        <authorList>
            <person name="Hemp J."/>
            <person name="Ward L.M."/>
            <person name="Pace L.A."/>
            <person name="Fischer W.W."/>
        </authorList>
    </citation>
    <scope>NUCLEOTIDE SEQUENCE [LARGE SCALE GENOMIC DNA]</scope>
    <source>
        <strain evidence="3 4">P3M-1</strain>
    </source>
</reference>
<organism evidence="3 4">
    <name type="scientific">Ornatilinea apprima</name>
    <dbReference type="NCBI Taxonomy" id="1134406"/>
    <lineage>
        <taxon>Bacteria</taxon>
        <taxon>Bacillati</taxon>
        <taxon>Chloroflexota</taxon>
        <taxon>Anaerolineae</taxon>
        <taxon>Anaerolineales</taxon>
        <taxon>Anaerolineaceae</taxon>
        <taxon>Ornatilinea</taxon>
    </lineage>
</organism>
<evidence type="ECO:0000313" key="3">
    <source>
        <dbReference type="EMBL" id="KPL73060.1"/>
    </source>
</evidence>
<dbReference type="STRING" id="1134406.ADN00_14790"/>
<accession>A0A0P6WSC3</accession>
<protein>
    <submittedName>
        <fullName evidence="3">Sulfurtransferase</fullName>
    </submittedName>
</protein>
<dbReference type="PANTHER" id="PTHR13847">
    <property type="entry name" value="SARCOSINE DEHYDROGENASE-RELATED"/>
    <property type="match status" value="1"/>
</dbReference>
<feature type="domain" description="FAD dependent oxidoreductase" evidence="2">
    <location>
        <begin position="10"/>
        <end position="358"/>
    </location>
</feature>
<gene>
    <name evidence="3" type="ORF">ADN00_14790</name>
</gene>
<evidence type="ECO:0000259" key="2">
    <source>
        <dbReference type="Pfam" id="PF01266"/>
    </source>
</evidence>
<proteinExistence type="predicted"/>
<dbReference type="EMBL" id="LGCL01000036">
    <property type="protein sequence ID" value="KPL73060.1"/>
    <property type="molecule type" value="Genomic_DNA"/>
</dbReference>
<keyword evidence="4" id="KW-1185">Reference proteome</keyword>
<evidence type="ECO:0000313" key="4">
    <source>
        <dbReference type="Proteomes" id="UP000050417"/>
    </source>
</evidence>
<dbReference type="Gene3D" id="3.50.50.60">
    <property type="entry name" value="FAD/NAD(P)-binding domain"/>
    <property type="match status" value="1"/>
</dbReference>
<dbReference type="Gene3D" id="3.30.9.10">
    <property type="entry name" value="D-Amino Acid Oxidase, subunit A, domain 2"/>
    <property type="match status" value="1"/>
</dbReference>
<dbReference type="Proteomes" id="UP000050417">
    <property type="component" value="Unassembled WGS sequence"/>
</dbReference>
<dbReference type="SUPFAM" id="SSF54373">
    <property type="entry name" value="FAD-linked reductases, C-terminal domain"/>
    <property type="match status" value="1"/>
</dbReference>
<name>A0A0P6WSC3_9CHLR</name>
<keyword evidence="1" id="KW-0560">Oxidoreductase</keyword>
<comment type="caution">
    <text evidence="3">The sequence shown here is derived from an EMBL/GenBank/DDBJ whole genome shotgun (WGS) entry which is preliminary data.</text>
</comment>
<dbReference type="RefSeq" id="WP_075063807.1">
    <property type="nucleotide sequence ID" value="NZ_LGCL01000036.1"/>
</dbReference>
<evidence type="ECO:0000256" key="1">
    <source>
        <dbReference type="ARBA" id="ARBA00023002"/>
    </source>
</evidence>
<dbReference type="OrthoDB" id="9794226at2"/>
<dbReference type="InterPro" id="IPR036188">
    <property type="entry name" value="FAD/NAD-bd_sf"/>
</dbReference>
<dbReference type="PANTHER" id="PTHR13847:SF287">
    <property type="entry name" value="FAD-DEPENDENT OXIDOREDUCTASE DOMAIN-CONTAINING PROTEIN 1"/>
    <property type="match status" value="1"/>
</dbReference>
<dbReference type="GO" id="GO:0005737">
    <property type="term" value="C:cytoplasm"/>
    <property type="evidence" value="ECO:0007669"/>
    <property type="project" value="TreeGrafter"/>
</dbReference>
<dbReference type="AlphaFoldDB" id="A0A0P6WSC3"/>
<keyword evidence="3" id="KW-0808">Transferase</keyword>
<dbReference type="InterPro" id="IPR006076">
    <property type="entry name" value="FAD-dep_OxRdtase"/>
</dbReference>